<dbReference type="SFLD" id="SFLDG01129">
    <property type="entry name" value="C1.5:_HAD__Beta-PGM__Phosphata"/>
    <property type="match status" value="1"/>
</dbReference>
<dbReference type="GO" id="GO:0008967">
    <property type="term" value="F:phosphoglycolate phosphatase activity"/>
    <property type="evidence" value="ECO:0007669"/>
    <property type="project" value="TreeGrafter"/>
</dbReference>
<dbReference type="AlphaFoldDB" id="A0A3N0AVW4"/>
<dbReference type="RefSeq" id="WP_123209267.1">
    <property type="nucleotide sequence ID" value="NZ_JBHTHO010000012.1"/>
</dbReference>
<dbReference type="PRINTS" id="PR00413">
    <property type="entry name" value="HADHALOGNASE"/>
</dbReference>
<dbReference type="OrthoDB" id="9776368at2"/>
<dbReference type="Gene3D" id="1.10.150.240">
    <property type="entry name" value="Putative phosphatase, domain 2"/>
    <property type="match status" value="1"/>
</dbReference>
<dbReference type="InterPro" id="IPR036412">
    <property type="entry name" value="HAD-like_sf"/>
</dbReference>
<dbReference type="InterPro" id="IPR006439">
    <property type="entry name" value="HAD-SF_hydro_IA"/>
</dbReference>
<dbReference type="InterPro" id="IPR023214">
    <property type="entry name" value="HAD_sf"/>
</dbReference>
<evidence type="ECO:0000313" key="2">
    <source>
        <dbReference type="Proteomes" id="UP000269591"/>
    </source>
</evidence>
<dbReference type="PANTHER" id="PTHR43434">
    <property type="entry name" value="PHOSPHOGLYCOLATE PHOSPHATASE"/>
    <property type="match status" value="1"/>
</dbReference>
<dbReference type="Pfam" id="PF13419">
    <property type="entry name" value="HAD_2"/>
    <property type="match status" value="1"/>
</dbReference>
<sequence length="215" mass="23490">MNPQIDAFVFDMDGTLLDTLPDLVDVTNDTMEHFGYPTHTSDEILRMVGNGLRSLITQAMPQGLEKEAADACIAHWKALYDERGDVKTQVYAGMMDVLHTLKARGKKLAVLSNKYDAGTKLMTNHYFADVMDMAMGEGPVPRKPDPTGLLRVAAELAVPIERVAYVGDSHTDVEAAQRAGAFAVAVTWGYQPRERLEAAKPDAWAESPADLLALA</sequence>
<dbReference type="EMBL" id="QIBX01000015">
    <property type="protein sequence ID" value="RNL38828.1"/>
    <property type="molecule type" value="Genomic_DNA"/>
</dbReference>
<dbReference type="SFLD" id="SFLDS00003">
    <property type="entry name" value="Haloacid_Dehalogenase"/>
    <property type="match status" value="1"/>
</dbReference>
<name>A0A3N0AVW4_9ACTN</name>
<dbReference type="PANTHER" id="PTHR43434:SF1">
    <property type="entry name" value="PHOSPHOGLYCOLATE PHOSPHATASE"/>
    <property type="match status" value="1"/>
</dbReference>
<dbReference type="InterPro" id="IPR023198">
    <property type="entry name" value="PGP-like_dom2"/>
</dbReference>
<dbReference type="Proteomes" id="UP000269591">
    <property type="component" value="Unassembled WGS sequence"/>
</dbReference>
<dbReference type="GO" id="GO:0006281">
    <property type="term" value="P:DNA repair"/>
    <property type="evidence" value="ECO:0007669"/>
    <property type="project" value="TreeGrafter"/>
</dbReference>
<dbReference type="NCBIfam" id="TIGR01509">
    <property type="entry name" value="HAD-SF-IA-v3"/>
    <property type="match status" value="1"/>
</dbReference>
<reference evidence="2" key="1">
    <citation type="submission" date="2018-05" db="EMBL/GenBank/DDBJ databases">
        <title>Genome Sequencing of selected type strains of the family Eggerthellaceae.</title>
        <authorList>
            <person name="Danylec N."/>
            <person name="Stoll D.A."/>
            <person name="Doetsch A."/>
            <person name="Huch M."/>
        </authorList>
    </citation>
    <scope>NUCLEOTIDE SEQUENCE [LARGE SCALE GENOMIC DNA]</scope>
    <source>
        <strain evidence="2">DSM 24851</strain>
    </source>
</reference>
<comment type="caution">
    <text evidence="1">The sequence shown here is derived from an EMBL/GenBank/DDBJ whole genome shotgun (WGS) entry which is preliminary data.</text>
</comment>
<protein>
    <submittedName>
        <fullName evidence="1">HAD family hydrolase</fullName>
    </submittedName>
</protein>
<organism evidence="1 2">
    <name type="scientific">Slackia equolifaciens</name>
    <dbReference type="NCBI Taxonomy" id="498718"/>
    <lineage>
        <taxon>Bacteria</taxon>
        <taxon>Bacillati</taxon>
        <taxon>Actinomycetota</taxon>
        <taxon>Coriobacteriia</taxon>
        <taxon>Eggerthellales</taxon>
        <taxon>Eggerthellaceae</taxon>
        <taxon>Slackia</taxon>
    </lineage>
</organism>
<dbReference type="InterPro" id="IPR041492">
    <property type="entry name" value="HAD_2"/>
</dbReference>
<keyword evidence="1" id="KW-0378">Hydrolase</keyword>
<dbReference type="GO" id="GO:0005829">
    <property type="term" value="C:cytosol"/>
    <property type="evidence" value="ECO:0007669"/>
    <property type="project" value="TreeGrafter"/>
</dbReference>
<gene>
    <name evidence="1" type="ORF">DMP06_08275</name>
</gene>
<dbReference type="SUPFAM" id="SSF56784">
    <property type="entry name" value="HAD-like"/>
    <property type="match status" value="1"/>
</dbReference>
<dbReference type="Gene3D" id="3.40.50.1000">
    <property type="entry name" value="HAD superfamily/HAD-like"/>
    <property type="match status" value="1"/>
</dbReference>
<evidence type="ECO:0000313" key="1">
    <source>
        <dbReference type="EMBL" id="RNL38828.1"/>
    </source>
</evidence>
<keyword evidence="2" id="KW-1185">Reference proteome</keyword>
<accession>A0A3N0AVW4</accession>
<dbReference type="NCBIfam" id="TIGR01549">
    <property type="entry name" value="HAD-SF-IA-v1"/>
    <property type="match status" value="1"/>
</dbReference>
<dbReference type="InterPro" id="IPR050155">
    <property type="entry name" value="HAD-like_hydrolase_sf"/>
</dbReference>
<proteinExistence type="predicted"/>